<dbReference type="Proteomes" id="UP000017747">
    <property type="component" value="Unassembled WGS sequence"/>
</dbReference>
<protein>
    <recommendedName>
        <fullName evidence="4">DUF4352 domain-containing protein</fullName>
    </recommendedName>
</protein>
<dbReference type="AlphaFoldDB" id="V7I424"/>
<evidence type="ECO:0000256" key="1">
    <source>
        <dbReference type="SAM" id="SignalP"/>
    </source>
</evidence>
<accession>V7I424</accession>
<evidence type="ECO:0000313" key="2">
    <source>
        <dbReference type="EMBL" id="ETA80056.1"/>
    </source>
</evidence>
<organism evidence="2 3">
    <name type="scientific">Youngiibacter fragilis 232.1</name>
    <dbReference type="NCBI Taxonomy" id="994573"/>
    <lineage>
        <taxon>Bacteria</taxon>
        <taxon>Bacillati</taxon>
        <taxon>Bacillota</taxon>
        <taxon>Clostridia</taxon>
        <taxon>Eubacteriales</taxon>
        <taxon>Clostridiaceae</taxon>
        <taxon>Youngiibacter</taxon>
    </lineage>
</organism>
<feature type="chain" id="PRO_5039426265" description="DUF4352 domain-containing protein" evidence="1">
    <location>
        <begin position="20"/>
        <end position="173"/>
    </location>
</feature>
<dbReference type="RefSeq" id="WP_023384925.1">
    <property type="nucleotide sequence ID" value="NZ_AXUN02000191.1"/>
</dbReference>
<evidence type="ECO:0000313" key="3">
    <source>
        <dbReference type="Proteomes" id="UP000017747"/>
    </source>
</evidence>
<comment type="caution">
    <text evidence="2">The sequence shown here is derived from an EMBL/GenBank/DDBJ whole genome shotgun (WGS) entry which is preliminary data.</text>
</comment>
<sequence length="173" mass="19358">MKRSDGFKLVLLTALGAAAAAYVLSKPMPTRSSGKEGKPSHQRTRDAVRIGIPLSRVYRQDEDILCGDMHVRVTGTELVKETGETDPTFRIMLRLMNMGVRPYTYRKQHFQRQDADYDMFDEIGDGGTGDPVMLRTGEALDEVLAFRIGKGTDGFTLIYMNEHSKPVGIEFVL</sequence>
<proteinExistence type="predicted"/>
<dbReference type="STRING" id="994573.T472_0213815"/>
<feature type="signal peptide" evidence="1">
    <location>
        <begin position="1"/>
        <end position="19"/>
    </location>
</feature>
<dbReference type="EMBL" id="AXUN02000191">
    <property type="protein sequence ID" value="ETA80056.1"/>
    <property type="molecule type" value="Genomic_DNA"/>
</dbReference>
<gene>
    <name evidence="2" type="ORF">T472_0213815</name>
</gene>
<name>V7I424_9CLOT</name>
<keyword evidence="1" id="KW-0732">Signal</keyword>
<reference evidence="2 3" key="1">
    <citation type="journal article" date="2014" name="Genome Announc.">
        <title>Genome Sequence of Youngiibacter fragilis, the Type Strain of the Genus Youngiibacter.</title>
        <authorList>
            <person name="Wawrik C.B."/>
            <person name="Callaghan A.V."/>
            <person name="Stamps B.W."/>
            <person name="Wawrik B."/>
        </authorList>
    </citation>
    <scope>NUCLEOTIDE SEQUENCE [LARGE SCALE GENOMIC DNA]</scope>
    <source>
        <strain evidence="2 3">232.1</strain>
    </source>
</reference>
<evidence type="ECO:0008006" key="4">
    <source>
        <dbReference type="Google" id="ProtNLM"/>
    </source>
</evidence>
<keyword evidence="3" id="KW-1185">Reference proteome</keyword>